<dbReference type="InterPro" id="IPR012164">
    <property type="entry name" value="Rpa12/Rpb9/Rpc10/TFS"/>
</dbReference>
<feature type="binding site" evidence="8">
    <location>
        <position position="69"/>
    </location>
    <ligand>
        <name>Zn(2+)</name>
        <dbReference type="ChEBI" id="CHEBI:29105"/>
        <label>2</label>
    </ligand>
</feature>
<evidence type="ECO:0000256" key="4">
    <source>
        <dbReference type="ARBA" id="ARBA00022833"/>
    </source>
</evidence>
<dbReference type="InterPro" id="IPR001529">
    <property type="entry name" value="Zn_ribbon_RPB9"/>
</dbReference>
<keyword evidence="3 9" id="KW-0863">Zinc-finger</keyword>
<dbReference type="NCBIfam" id="TIGR01384">
    <property type="entry name" value="TFS_arch"/>
    <property type="match status" value="1"/>
</dbReference>
<comment type="similarity">
    <text evidence="7 10">Belongs to the archaeal rpoM/eukaryotic RPA12/RPB9/RPC11 RNA polymerase family.</text>
</comment>
<dbReference type="AlphaFoldDB" id="A0A8E7B508"/>
<sequence>MSMFCEKCGKLLKNQGGSFVCTSCGWEKEGHGETKMKITDKRKEKEIVIVEDTESLRTLPTIAVKCPNCGNGEAFWWLRQLRSADESEVRFFRCTNSKCNHTWREYD</sequence>
<evidence type="ECO:0000259" key="11">
    <source>
        <dbReference type="PROSITE" id="PS51133"/>
    </source>
</evidence>
<organism evidence="12 13">
    <name type="scientific">Methanospirillum purgamenti</name>
    <dbReference type="NCBI Taxonomy" id="2834276"/>
    <lineage>
        <taxon>Archaea</taxon>
        <taxon>Methanobacteriati</taxon>
        <taxon>Methanobacteriota</taxon>
        <taxon>Stenosarchaea group</taxon>
        <taxon>Methanomicrobia</taxon>
        <taxon>Methanomicrobiales</taxon>
        <taxon>Methanospirillaceae</taxon>
        <taxon>Methanospirillum</taxon>
    </lineage>
</organism>
<dbReference type="PROSITE" id="PS51133">
    <property type="entry name" value="ZF_TFIIS_2"/>
    <property type="match status" value="1"/>
</dbReference>
<dbReference type="PANTHER" id="PTHR11239">
    <property type="entry name" value="DNA-DIRECTED RNA POLYMERASE"/>
    <property type="match status" value="1"/>
</dbReference>
<keyword evidence="5" id="KW-0805">Transcription regulation</keyword>
<dbReference type="GO" id="GO:0003676">
    <property type="term" value="F:nucleic acid binding"/>
    <property type="evidence" value="ECO:0007669"/>
    <property type="project" value="InterPro"/>
</dbReference>
<dbReference type="GO" id="GO:0003899">
    <property type="term" value="F:DNA-directed RNA polymerase activity"/>
    <property type="evidence" value="ECO:0007669"/>
    <property type="project" value="InterPro"/>
</dbReference>
<dbReference type="CDD" id="cd10511">
    <property type="entry name" value="Zn-ribbon_TFS"/>
    <property type="match status" value="1"/>
</dbReference>
<dbReference type="GeneID" id="65565323"/>
<feature type="binding site" evidence="8">
    <location>
        <position position="24"/>
    </location>
    <ligand>
        <name>Zn(2+)</name>
        <dbReference type="ChEBI" id="CHEBI:29105"/>
        <label>1</label>
    </ligand>
</feature>
<feature type="domain" description="TFIIS-type" evidence="11">
    <location>
        <begin position="62"/>
        <end position="104"/>
    </location>
</feature>
<evidence type="ECO:0000313" key="13">
    <source>
        <dbReference type="Proteomes" id="UP000680656"/>
    </source>
</evidence>
<keyword evidence="7 10" id="KW-0804">Transcription</keyword>
<evidence type="ECO:0000256" key="5">
    <source>
        <dbReference type="ARBA" id="ARBA00023015"/>
    </source>
</evidence>
<evidence type="ECO:0000256" key="10">
    <source>
        <dbReference type="RuleBase" id="RU003474"/>
    </source>
</evidence>
<feature type="binding site" evidence="8">
    <location>
        <position position="94"/>
    </location>
    <ligand>
        <name>Zn(2+)</name>
        <dbReference type="ChEBI" id="CHEBI:29105"/>
        <label>2</label>
    </ligand>
</feature>
<dbReference type="EMBL" id="CP075546">
    <property type="protein sequence ID" value="QVV90602.1"/>
    <property type="molecule type" value="Genomic_DNA"/>
</dbReference>
<dbReference type="Pfam" id="PF01096">
    <property type="entry name" value="Zn_ribbon_TFIIS"/>
    <property type="match status" value="1"/>
</dbReference>
<dbReference type="PROSITE" id="PS00466">
    <property type="entry name" value="ZF_TFIIS_1"/>
    <property type="match status" value="1"/>
</dbReference>
<feature type="binding site" evidence="8">
    <location>
        <position position="8"/>
    </location>
    <ligand>
        <name>Zn(2+)</name>
        <dbReference type="ChEBI" id="CHEBI:29105"/>
        <label>1</label>
    </ligand>
</feature>
<evidence type="ECO:0000256" key="9">
    <source>
        <dbReference type="PIRSR" id="PIRSR005586-2"/>
    </source>
</evidence>
<feature type="binding site" evidence="8">
    <location>
        <position position="99"/>
    </location>
    <ligand>
        <name>Zn(2+)</name>
        <dbReference type="ChEBI" id="CHEBI:29105"/>
        <label>2</label>
    </ligand>
</feature>
<evidence type="ECO:0000256" key="3">
    <source>
        <dbReference type="ARBA" id="ARBA00022771"/>
    </source>
</evidence>
<dbReference type="SMART" id="SM00440">
    <property type="entry name" value="ZnF_C2C2"/>
    <property type="match status" value="1"/>
</dbReference>
<gene>
    <name evidence="12" type="ORF">KHC33_09595</name>
</gene>
<evidence type="ECO:0000256" key="6">
    <source>
        <dbReference type="ARBA" id="ARBA00032962"/>
    </source>
</evidence>
<feature type="binding site" evidence="8">
    <location>
        <position position="21"/>
    </location>
    <ligand>
        <name>Zn(2+)</name>
        <dbReference type="ChEBI" id="CHEBI:29105"/>
        <label>1</label>
    </ligand>
</feature>
<protein>
    <recommendedName>
        <fullName evidence="1">Transcription factor S</fullName>
    </recommendedName>
    <alternativeName>
        <fullName evidence="6">Transcription elongation factor IIS/RNA polymerase subunit homolog</fullName>
    </alternativeName>
</protein>
<feature type="binding site" evidence="8">
    <location>
        <position position="5"/>
    </location>
    <ligand>
        <name>Zn(2+)</name>
        <dbReference type="ChEBI" id="CHEBI:29105"/>
        <label>1</label>
    </ligand>
</feature>
<proteinExistence type="inferred from homology"/>
<dbReference type="SMART" id="SM00661">
    <property type="entry name" value="RPOL9"/>
    <property type="match status" value="1"/>
</dbReference>
<evidence type="ECO:0000313" key="12">
    <source>
        <dbReference type="EMBL" id="QVV90602.1"/>
    </source>
</evidence>
<keyword evidence="2 8" id="KW-0479">Metal-binding</keyword>
<accession>A0A8E7B508</accession>
<dbReference type="Gene3D" id="2.20.25.10">
    <property type="match status" value="1"/>
</dbReference>
<keyword evidence="4 8" id="KW-0862">Zinc</keyword>
<feature type="binding site" evidence="8">
    <location>
        <position position="66"/>
    </location>
    <ligand>
        <name>Zn(2+)</name>
        <dbReference type="ChEBI" id="CHEBI:29105"/>
        <label>2</label>
    </ligand>
</feature>
<reference evidence="12 13" key="1">
    <citation type="submission" date="2021-05" db="EMBL/GenBank/DDBJ databases">
        <title>A novel Methanospirillum isolate from a pyrite-forming mixed culture.</title>
        <authorList>
            <person name="Bunk B."/>
            <person name="Sproer C."/>
            <person name="Spring S."/>
            <person name="Pester M."/>
        </authorList>
    </citation>
    <scope>NUCLEOTIDE SEQUENCE [LARGE SCALE GENOMIC DNA]</scope>
    <source>
        <strain evidence="12 13">J.3.6.1-F.2.7.3</strain>
    </source>
</reference>
<name>A0A8E7B508_9EURY</name>
<dbReference type="KEGG" id="mrtj:KHC33_09595"/>
<dbReference type="GO" id="GO:0006355">
    <property type="term" value="P:regulation of DNA-templated transcription"/>
    <property type="evidence" value="ECO:0007669"/>
    <property type="project" value="InterPro"/>
</dbReference>
<dbReference type="RefSeq" id="WP_214421368.1">
    <property type="nucleotide sequence ID" value="NZ_CP075546.1"/>
</dbReference>
<dbReference type="GO" id="GO:0008270">
    <property type="term" value="F:zinc ion binding"/>
    <property type="evidence" value="ECO:0007669"/>
    <property type="project" value="UniProtKB-KW"/>
</dbReference>
<keyword evidence="13" id="KW-1185">Reference proteome</keyword>
<evidence type="ECO:0000256" key="8">
    <source>
        <dbReference type="PIRSR" id="PIRSR005586-1"/>
    </source>
</evidence>
<dbReference type="PIRSF" id="PIRSF005586">
    <property type="entry name" value="RNApol_RpoM"/>
    <property type="match status" value="1"/>
</dbReference>
<evidence type="ECO:0000256" key="2">
    <source>
        <dbReference type="ARBA" id="ARBA00022723"/>
    </source>
</evidence>
<dbReference type="SUPFAM" id="SSF57783">
    <property type="entry name" value="Zinc beta-ribbon"/>
    <property type="match status" value="1"/>
</dbReference>
<feature type="zinc finger region" description="C4-type" evidence="9">
    <location>
        <begin position="5"/>
        <end position="24"/>
    </location>
</feature>
<evidence type="ECO:0000256" key="7">
    <source>
        <dbReference type="PIRNR" id="PIRNR005586"/>
    </source>
</evidence>
<dbReference type="Proteomes" id="UP000680656">
    <property type="component" value="Chromosome"/>
</dbReference>
<dbReference type="PANTHER" id="PTHR11239:SF12">
    <property type="entry name" value="DNA-DIRECTED RNA POLYMERASE III SUBUNIT RPC10"/>
    <property type="match status" value="1"/>
</dbReference>
<evidence type="ECO:0000256" key="1">
    <source>
        <dbReference type="ARBA" id="ARBA00018272"/>
    </source>
</evidence>
<dbReference type="InterPro" id="IPR001222">
    <property type="entry name" value="Znf_TFIIS"/>
</dbReference>
<dbReference type="GO" id="GO:0006351">
    <property type="term" value="P:DNA-templated transcription"/>
    <property type="evidence" value="ECO:0007669"/>
    <property type="project" value="InterPro"/>
</dbReference>
<dbReference type="InterPro" id="IPR006288">
    <property type="entry name" value="TFS"/>
</dbReference>